<dbReference type="EMBL" id="MU167249">
    <property type="protein sequence ID" value="KAG0147352.1"/>
    <property type="molecule type" value="Genomic_DNA"/>
</dbReference>
<protein>
    <submittedName>
        <fullName evidence="2">Uncharacterized protein</fullName>
    </submittedName>
</protein>
<name>A0A9P6TCI4_9BASI</name>
<evidence type="ECO:0000313" key="3">
    <source>
        <dbReference type="Proteomes" id="UP000886653"/>
    </source>
</evidence>
<dbReference type="OrthoDB" id="2503968at2759"/>
<dbReference type="PANTHER" id="PTHR35396:SF1">
    <property type="entry name" value="SMALL SECRETED PROTEIN"/>
    <property type="match status" value="1"/>
</dbReference>
<keyword evidence="3" id="KW-1185">Reference proteome</keyword>
<feature type="region of interest" description="Disordered" evidence="1">
    <location>
        <begin position="111"/>
        <end position="143"/>
    </location>
</feature>
<dbReference type="Proteomes" id="UP000886653">
    <property type="component" value="Unassembled WGS sequence"/>
</dbReference>
<dbReference type="PANTHER" id="PTHR35396">
    <property type="entry name" value="SMALL SECRETED PROTEIN"/>
    <property type="match status" value="1"/>
</dbReference>
<evidence type="ECO:0000313" key="2">
    <source>
        <dbReference type="EMBL" id="KAG0147352.1"/>
    </source>
</evidence>
<comment type="caution">
    <text evidence="2">The sequence shown here is derived from an EMBL/GenBank/DDBJ whole genome shotgun (WGS) entry which is preliminary data.</text>
</comment>
<gene>
    <name evidence="2" type="ORF">CROQUDRAFT_42998</name>
</gene>
<proteinExistence type="predicted"/>
<dbReference type="AlphaFoldDB" id="A0A9P6TCI4"/>
<reference evidence="2" key="1">
    <citation type="submission" date="2013-11" db="EMBL/GenBank/DDBJ databases">
        <title>Genome sequence of the fusiform rust pathogen reveals effectors for host alternation and coevolution with pine.</title>
        <authorList>
            <consortium name="DOE Joint Genome Institute"/>
            <person name="Smith K."/>
            <person name="Pendleton A."/>
            <person name="Kubisiak T."/>
            <person name="Anderson C."/>
            <person name="Salamov A."/>
            <person name="Aerts A."/>
            <person name="Riley R."/>
            <person name="Clum A."/>
            <person name="Lindquist E."/>
            <person name="Ence D."/>
            <person name="Campbell M."/>
            <person name="Kronenberg Z."/>
            <person name="Feau N."/>
            <person name="Dhillon B."/>
            <person name="Hamelin R."/>
            <person name="Burleigh J."/>
            <person name="Smith J."/>
            <person name="Yandell M."/>
            <person name="Nelson C."/>
            <person name="Grigoriev I."/>
            <person name="Davis J."/>
        </authorList>
    </citation>
    <scope>NUCLEOTIDE SEQUENCE</scope>
    <source>
        <strain evidence="2">G11</strain>
    </source>
</reference>
<accession>A0A9P6TCI4</accession>
<sequence>MNLLSSITLVDTKALGHYLGKRPSDAWLKANSVAHADSNIQAAECACNTRAGHGQAFAYFEIDATKANNHGAPYGTCYAFTTVPKDAELINDPKYDVFFWMANRGQSGTGVGRIKNSRTGVEGYEDSHGGYHDGPNPNGDKEC</sequence>
<evidence type="ECO:0000256" key="1">
    <source>
        <dbReference type="SAM" id="MobiDB-lite"/>
    </source>
</evidence>
<organism evidence="2 3">
    <name type="scientific">Cronartium quercuum f. sp. fusiforme G11</name>
    <dbReference type="NCBI Taxonomy" id="708437"/>
    <lineage>
        <taxon>Eukaryota</taxon>
        <taxon>Fungi</taxon>
        <taxon>Dikarya</taxon>
        <taxon>Basidiomycota</taxon>
        <taxon>Pucciniomycotina</taxon>
        <taxon>Pucciniomycetes</taxon>
        <taxon>Pucciniales</taxon>
        <taxon>Coleosporiaceae</taxon>
        <taxon>Cronartium</taxon>
    </lineage>
</organism>